<dbReference type="CDD" id="cd18580">
    <property type="entry name" value="ABC_6TM_ABCC_D2"/>
    <property type="match status" value="1"/>
</dbReference>
<feature type="transmembrane region" description="Helical" evidence="12">
    <location>
        <begin position="908"/>
        <end position="937"/>
    </location>
</feature>
<evidence type="ECO:0000259" key="13">
    <source>
        <dbReference type="PROSITE" id="PS50893"/>
    </source>
</evidence>
<dbReference type="InterPro" id="IPR017871">
    <property type="entry name" value="ABC_transporter-like_CS"/>
</dbReference>
<dbReference type="GO" id="GO:0140359">
    <property type="term" value="F:ABC-type transporter activity"/>
    <property type="evidence" value="ECO:0007669"/>
    <property type="project" value="InterPro"/>
</dbReference>
<comment type="subcellular location">
    <subcellularLocation>
        <location evidence="1">Cell membrane</location>
        <topology evidence="1">Multi-pass membrane protein</topology>
    </subcellularLocation>
</comment>
<keyword evidence="6" id="KW-0547">Nucleotide-binding</keyword>
<feature type="transmembrane region" description="Helical" evidence="12">
    <location>
        <begin position="131"/>
        <end position="149"/>
    </location>
</feature>
<organism evidence="15 16">
    <name type="scientific">[Torrubiella] hemipterigena</name>
    <dbReference type="NCBI Taxonomy" id="1531966"/>
    <lineage>
        <taxon>Eukaryota</taxon>
        <taxon>Fungi</taxon>
        <taxon>Dikarya</taxon>
        <taxon>Ascomycota</taxon>
        <taxon>Pezizomycotina</taxon>
        <taxon>Sordariomycetes</taxon>
        <taxon>Hypocreomycetidae</taxon>
        <taxon>Hypocreales</taxon>
        <taxon>Clavicipitaceae</taxon>
        <taxon>Clavicipitaceae incertae sedis</taxon>
        <taxon>'Torrubiella' clade</taxon>
    </lineage>
</organism>
<dbReference type="InterPro" id="IPR011527">
    <property type="entry name" value="ABC1_TM_dom"/>
</dbReference>
<evidence type="ECO:0000256" key="4">
    <source>
        <dbReference type="ARBA" id="ARBA00022475"/>
    </source>
</evidence>
<feature type="transmembrane region" description="Helical" evidence="12">
    <location>
        <begin position="74"/>
        <end position="94"/>
    </location>
</feature>
<dbReference type="GO" id="GO:0005886">
    <property type="term" value="C:plasma membrane"/>
    <property type="evidence" value="ECO:0007669"/>
    <property type="project" value="UniProtKB-SubCell"/>
</dbReference>
<evidence type="ECO:0000256" key="5">
    <source>
        <dbReference type="ARBA" id="ARBA00022692"/>
    </source>
</evidence>
<feature type="transmembrane region" description="Helical" evidence="12">
    <location>
        <begin position="100"/>
        <end position="119"/>
    </location>
</feature>
<keyword evidence="7" id="KW-0067">ATP-binding</keyword>
<accession>A0A0A1T9R5</accession>
<dbReference type="Pfam" id="PF00664">
    <property type="entry name" value="ABC_membrane"/>
    <property type="match status" value="2"/>
</dbReference>
<evidence type="ECO:0000256" key="7">
    <source>
        <dbReference type="ARBA" id="ARBA00022840"/>
    </source>
</evidence>
<keyword evidence="16" id="KW-1185">Reference proteome</keyword>
<feature type="region of interest" description="Disordered" evidence="11">
    <location>
        <begin position="809"/>
        <end position="831"/>
    </location>
</feature>
<dbReference type="PROSITE" id="PS00211">
    <property type="entry name" value="ABC_TRANSPORTER_1"/>
    <property type="match status" value="2"/>
</dbReference>
<feature type="transmembrane region" description="Helical" evidence="12">
    <location>
        <begin position="313"/>
        <end position="333"/>
    </location>
</feature>
<evidence type="ECO:0000256" key="3">
    <source>
        <dbReference type="ARBA" id="ARBA00022448"/>
    </source>
</evidence>
<feature type="transmembrane region" description="Helical" evidence="12">
    <location>
        <begin position="1095"/>
        <end position="1118"/>
    </location>
</feature>
<dbReference type="PANTHER" id="PTHR24223">
    <property type="entry name" value="ATP-BINDING CASSETTE SUB-FAMILY C"/>
    <property type="match status" value="1"/>
</dbReference>
<dbReference type="InterPro" id="IPR050173">
    <property type="entry name" value="ABC_transporter_C-like"/>
</dbReference>
<feature type="transmembrane region" description="Helical" evidence="12">
    <location>
        <begin position="35"/>
        <end position="53"/>
    </location>
</feature>
<dbReference type="Gene3D" id="3.40.50.300">
    <property type="entry name" value="P-loop containing nucleotide triphosphate hydrolases"/>
    <property type="match status" value="2"/>
</dbReference>
<dbReference type="FunFam" id="3.40.50.300:FF:002145">
    <property type="entry name" value="ABC transporter (MsbA subfamily)"/>
    <property type="match status" value="1"/>
</dbReference>
<feature type="compositionally biased region" description="Polar residues" evidence="11">
    <location>
        <begin position="809"/>
        <end position="825"/>
    </location>
</feature>
<dbReference type="OrthoDB" id="6500128at2759"/>
<dbReference type="InterPro" id="IPR003439">
    <property type="entry name" value="ABC_transporter-like_ATP-bd"/>
</dbReference>
<keyword evidence="8 12" id="KW-1133">Transmembrane helix</keyword>
<evidence type="ECO:0000313" key="15">
    <source>
        <dbReference type="EMBL" id="CEJ83027.1"/>
    </source>
</evidence>
<dbReference type="EMBL" id="CDHN01000001">
    <property type="protein sequence ID" value="CEJ83027.1"/>
    <property type="molecule type" value="Genomic_DNA"/>
</dbReference>
<evidence type="ECO:0008006" key="17">
    <source>
        <dbReference type="Google" id="ProtNLM"/>
    </source>
</evidence>
<dbReference type="PROSITE" id="PS50893">
    <property type="entry name" value="ABC_TRANSPORTER_2"/>
    <property type="match status" value="2"/>
</dbReference>
<dbReference type="InterPro" id="IPR003593">
    <property type="entry name" value="AAA+_ATPase"/>
</dbReference>
<keyword evidence="10" id="KW-0325">Glycoprotein</keyword>
<comment type="similarity">
    <text evidence="2">Belongs to the ABC transporter superfamily. ABCC family. Conjugate transporter (TC 3.A.1.208) subfamily.</text>
</comment>
<evidence type="ECO:0000256" key="11">
    <source>
        <dbReference type="SAM" id="MobiDB-lite"/>
    </source>
</evidence>
<dbReference type="CDD" id="cd03244">
    <property type="entry name" value="ABCC_MRP_domain2"/>
    <property type="match status" value="1"/>
</dbReference>
<reference evidence="15 16" key="1">
    <citation type="journal article" date="2015" name="Genome Announc.">
        <title>Draft Genome Sequence and Gene Annotation of the Entomopathogenic Fungus Verticillium hemipterigenum.</title>
        <authorList>
            <person name="Horn F."/>
            <person name="Habel A."/>
            <person name="Scharf D.H."/>
            <person name="Dworschak J."/>
            <person name="Brakhage A.A."/>
            <person name="Guthke R."/>
            <person name="Hertweck C."/>
            <person name="Linde J."/>
        </authorList>
    </citation>
    <scope>NUCLEOTIDE SEQUENCE [LARGE SCALE GENOMIC DNA]</scope>
</reference>
<dbReference type="Proteomes" id="UP000039046">
    <property type="component" value="Unassembled WGS sequence"/>
</dbReference>
<protein>
    <recommendedName>
        <fullName evidence="17">ABC transporter</fullName>
    </recommendedName>
</protein>
<dbReference type="Pfam" id="PF24357">
    <property type="entry name" value="TMD0_ABC"/>
    <property type="match status" value="1"/>
</dbReference>
<feature type="domain" description="ABC transporter" evidence="13">
    <location>
        <begin position="1189"/>
        <end position="1426"/>
    </location>
</feature>
<dbReference type="SUPFAM" id="SSF52540">
    <property type="entry name" value="P-loop containing nucleoside triphosphate hydrolases"/>
    <property type="match status" value="2"/>
</dbReference>
<evidence type="ECO:0000256" key="6">
    <source>
        <dbReference type="ARBA" id="ARBA00022741"/>
    </source>
</evidence>
<dbReference type="InterPro" id="IPR027417">
    <property type="entry name" value="P-loop_NTPase"/>
</dbReference>
<evidence type="ECO:0000256" key="9">
    <source>
        <dbReference type="ARBA" id="ARBA00023136"/>
    </source>
</evidence>
<dbReference type="InterPro" id="IPR044746">
    <property type="entry name" value="ABCC_6TM_D1"/>
</dbReference>
<dbReference type="CDD" id="cd18579">
    <property type="entry name" value="ABC_6TM_ABCC_D1"/>
    <property type="match status" value="1"/>
</dbReference>
<keyword evidence="5 12" id="KW-0812">Transmembrane</keyword>
<gene>
    <name evidence="15" type="ORF">VHEMI03060</name>
</gene>
<dbReference type="FunFam" id="1.20.1560.10:FF:000055">
    <property type="entry name" value="ABC multidrug transporter (Eurofung)"/>
    <property type="match status" value="1"/>
</dbReference>
<keyword evidence="3" id="KW-0813">Transport</keyword>
<dbReference type="SUPFAM" id="SSF90123">
    <property type="entry name" value="ABC transporter transmembrane region"/>
    <property type="match status" value="2"/>
</dbReference>
<feature type="transmembrane region" description="Helical" evidence="12">
    <location>
        <begin position="411"/>
        <end position="430"/>
    </location>
</feature>
<keyword evidence="9 12" id="KW-0472">Membrane</keyword>
<dbReference type="InterPro" id="IPR044726">
    <property type="entry name" value="ABCC_6TM_D2"/>
</dbReference>
<name>A0A0A1T9R5_9HYPO</name>
<dbReference type="Pfam" id="PF00005">
    <property type="entry name" value="ABC_tran"/>
    <property type="match status" value="2"/>
</dbReference>
<evidence type="ECO:0000256" key="10">
    <source>
        <dbReference type="ARBA" id="ARBA00023180"/>
    </source>
</evidence>
<feature type="transmembrane region" description="Helical" evidence="12">
    <location>
        <begin position="865"/>
        <end position="888"/>
    </location>
</feature>
<dbReference type="PANTHER" id="PTHR24223:SF399">
    <property type="entry name" value="ABC TRANSPORTER ATNG"/>
    <property type="match status" value="1"/>
</dbReference>
<evidence type="ECO:0000256" key="8">
    <source>
        <dbReference type="ARBA" id="ARBA00022989"/>
    </source>
</evidence>
<evidence type="ECO:0000259" key="14">
    <source>
        <dbReference type="PROSITE" id="PS50929"/>
    </source>
</evidence>
<sequence length="1430" mass="155426">MNSSTDCNDDRFSPLTAAPHCRGGFDFTVFFEETMLSILPSTLFVIVGSVEATRMLWNRRLLVNNKSRRMVLKLATIAVLALLQIALLACWKIYPIQATNIPVVSSALGLCVAVVLAITSAAAHRASPRPSLTITGFLLVSVLLDIARVRTTWLLEDSNNAIAGLLSASLAAKVILLVLESIGKRSILAEAYARLSLEETSGLFSRSFFTWLVPLLRAGSRGALKLGDLFVIHQKLNSNAAFEQLQEALKKTDSSSKYWIIHATLRAWPWEVAKIVVPRLIVVACNLLQPFTIQAVIENILSPDTPSIRNSSYGLIGAVGIIYVTLTIATGLFEQLAFRYLSLVRGGLIGSIYNHIEAINTKAITNSDSPIMTLIGADVERICDMWKFIITDTWASILQLGIGIWLLQRQLGAVCIAPVIFAVLSTAISLRAGTYVGKRQKTWLEAVQKRVNFTSHALSNMKSIKMLGYSDGIHDFIQALRLGELDRAKHYRKLSSVNICLTNLPNTVAPLITFATYAIANKLQGQDDFTMSKAIASLAILQVIMYPLGSLLNSVPQCFSAVACFQRIQTFLNEKTIQDDRLFGTSTLEKTSEVSPAEPTDSIILHNATIGWSAPVVHDISFKVSRDSSLVAIVGPVACGKSTIINALVGEAHIFSGTVWMASKEVSVCQQSAWLSSGTIREQVIGDYGFSEAWYNEVIRACALHTDLELMSDGDQTDVGAQGVGLSGGQRQRIAIARAIYSRKPIAIFDDVLSALDATTQESIIENVFGPAGLMRKMGTTLVLATHSARCLSVMDRVITISSEGRITDNSISGSGSDTPKSIMNRSEPEPVGGVDASIVQTQIRSAQDAARADRSIGDLEVYKYYFSSLGVVGLSMFGLFVCAYAAFGSVQQAWLKLWAESDSSSNTGYWLGLYALWTLLRSSGLVIAVIFLWIIITPRSGTRLHQAVLTAAFKAPMSFHSQTDTGTLVNRFSQDMQLADIVLPVALITTSFQLSGCIGYGILTFVATPYFAAFVPFVVGLLALLQRFYLRTSKQIRLIELESKAPLYSHMIDTINGVVSIRAFGWFASYKDKYFSLLDDCQKPFYLLLCIQRWLAVMLGLIVAILATSLTAMAVGLRGTNVSAGFIGIALVNMMGLGEILASLIMFWTSLETSLGAVSRVKTFSEDTPAEPEPVCTAPAEWPRSGDIQVTNLTALHADFVALKDLTIDIKSGEKIAICGRTGSGKSSLITAMLGMMDIQSGSIVLDGQDLSQVTNEVVRKRITCITQDPYLFSASVRLNMDLHGISNDEDIQAALVRVGLWSVLRQSLGEGVSATKILDASMDDVHLSHGQRQLICLARTLLRKNKVVLLDEPTSSVDAATEAKMTEIIDSEFPGATILMITHRLTSIHSFDKVMVLDAGKLAEFGAPATLLADDASVFSQLYKSQAA</sequence>
<dbReference type="InterPro" id="IPR036640">
    <property type="entry name" value="ABC1_TM_sf"/>
</dbReference>
<evidence type="ECO:0000256" key="1">
    <source>
        <dbReference type="ARBA" id="ARBA00004651"/>
    </source>
</evidence>
<feature type="transmembrane region" description="Helical" evidence="12">
    <location>
        <begin position="982"/>
        <end position="1004"/>
    </location>
</feature>
<feature type="domain" description="ABC transporter" evidence="13">
    <location>
        <begin position="598"/>
        <end position="829"/>
    </location>
</feature>
<dbReference type="PROSITE" id="PS50929">
    <property type="entry name" value="ABC_TM1F"/>
    <property type="match status" value="2"/>
</dbReference>
<dbReference type="Gene3D" id="1.20.1560.10">
    <property type="entry name" value="ABC transporter type 1, transmembrane domain"/>
    <property type="match status" value="2"/>
</dbReference>
<keyword evidence="4" id="KW-1003">Cell membrane</keyword>
<feature type="transmembrane region" description="Helical" evidence="12">
    <location>
        <begin position="1052"/>
        <end position="1070"/>
    </location>
</feature>
<dbReference type="GO" id="GO:0005524">
    <property type="term" value="F:ATP binding"/>
    <property type="evidence" value="ECO:0007669"/>
    <property type="project" value="UniProtKB-KW"/>
</dbReference>
<dbReference type="GO" id="GO:0016887">
    <property type="term" value="F:ATP hydrolysis activity"/>
    <property type="evidence" value="ECO:0007669"/>
    <property type="project" value="InterPro"/>
</dbReference>
<evidence type="ECO:0000256" key="12">
    <source>
        <dbReference type="SAM" id="Phobius"/>
    </source>
</evidence>
<feature type="domain" description="ABC transmembrane type-1" evidence="14">
    <location>
        <begin position="280"/>
        <end position="557"/>
    </location>
</feature>
<proteinExistence type="inferred from homology"/>
<dbReference type="SMART" id="SM00382">
    <property type="entry name" value="AAA"/>
    <property type="match status" value="2"/>
</dbReference>
<feature type="transmembrane region" description="Helical" evidence="12">
    <location>
        <begin position="161"/>
        <end position="179"/>
    </location>
</feature>
<dbReference type="FunFam" id="1.20.1560.10:FF:000066">
    <property type="entry name" value="ABC multidrug transporter (Eurofung)"/>
    <property type="match status" value="1"/>
</dbReference>
<evidence type="ECO:0000313" key="16">
    <source>
        <dbReference type="Proteomes" id="UP000039046"/>
    </source>
</evidence>
<evidence type="ECO:0000256" key="2">
    <source>
        <dbReference type="ARBA" id="ARBA00009726"/>
    </source>
</evidence>
<feature type="transmembrane region" description="Helical" evidence="12">
    <location>
        <begin position="1010"/>
        <end position="1031"/>
    </location>
</feature>
<feature type="transmembrane region" description="Helical" evidence="12">
    <location>
        <begin position="1125"/>
        <end position="1149"/>
    </location>
</feature>
<dbReference type="STRING" id="1531966.A0A0A1T9R5"/>
<feature type="domain" description="ABC transmembrane type-1" evidence="14">
    <location>
        <begin position="872"/>
        <end position="1154"/>
    </location>
</feature>
<dbReference type="InterPro" id="IPR056227">
    <property type="entry name" value="TMD0_ABC"/>
</dbReference>